<reference evidence="2" key="1">
    <citation type="journal article" date="2014" name="Science">
        <title>Ancient hybridizations among the ancestral genomes of bread wheat.</title>
        <authorList>
            <consortium name="International Wheat Genome Sequencing Consortium,"/>
            <person name="Marcussen T."/>
            <person name="Sandve S.R."/>
            <person name="Heier L."/>
            <person name="Spannagl M."/>
            <person name="Pfeifer M."/>
            <person name="Jakobsen K.S."/>
            <person name="Wulff B.B."/>
            <person name="Steuernagel B."/>
            <person name="Mayer K.F."/>
            <person name="Olsen O.A."/>
        </authorList>
    </citation>
    <scope>NUCLEOTIDE SEQUENCE [LARGE SCALE GENOMIC DNA]</scope>
    <source>
        <strain evidence="2">cv. AL8/78</strain>
    </source>
</reference>
<evidence type="ECO:0000313" key="2">
    <source>
        <dbReference type="Proteomes" id="UP000015105"/>
    </source>
</evidence>
<evidence type="ECO:0000313" key="1">
    <source>
        <dbReference type="EnsemblPlants" id="AET6Gv20666400.4"/>
    </source>
</evidence>
<proteinExistence type="predicted"/>
<organism evidence="1 2">
    <name type="scientific">Aegilops tauschii subsp. strangulata</name>
    <name type="common">Goatgrass</name>
    <dbReference type="NCBI Taxonomy" id="200361"/>
    <lineage>
        <taxon>Eukaryota</taxon>
        <taxon>Viridiplantae</taxon>
        <taxon>Streptophyta</taxon>
        <taxon>Embryophyta</taxon>
        <taxon>Tracheophyta</taxon>
        <taxon>Spermatophyta</taxon>
        <taxon>Magnoliopsida</taxon>
        <taxon>Liliopsida</taxon>
        <taxon>Poales</taxon>
        <taxon>Poaceae</taxon>
        <taxon>BOP clade</taxon>
        <taxon>Pooideae</taxon>
        <taxon>Triticodae</taxon>
        <taxon>Triticeae</taxon>
        <taxon>Triticinae</taxon>
        <taxon>Aegilops</taxon>
    </lineage>
</organism>
<dbReference type="Proteomes" id="UP000015105">
    <property type="component" value="Chromosome 6D"/>
</dbReference>
<keyword evidence="2" id="KW-1185">Reference proteome</keyword>
<reference evidence="1" key="4">
    <citation type="submission" date="2019-03" db="UniProtKB">
        <authorList>
            <consortium name="EnsemblPlants"/>
        </authorList>
    </citation>
    <scope>IDENTIFICATION</scope>
</reference>
<dbReference type="EnsemblPlants" id="AET6Gv20666400.4">
    <property type="protein sequence ID" value="AET6Gv20666400.4"/>
    <property type="gene ID" value="AET6Gv20666400"/>
</dbReference>
<dbReference type="AlphaFoldDB" id="A0A453PA47"/>
<sequence>MLPRARIRPREIRTLRIRPPPRRIQRYLYGDPAFSSPLPQALNRPVPEVREALLAEEVAPGMGGSKSLGVIISKASSYRRRACHTSIFRFGTSYKKSSPIC</sequence>
<accession>A0A453PA47</accession>
<reference evidence="1" key="3">
    <citation type="journal article" date="2017" name="Nature">
        <title>Genome sequence of the progenitor of the wheat D genome Aegilops tauschii.</title>
        <authorList>
            <person name="Luo M.C."/>
            <person name="Gu Y.Q."/>
            <person name="Puiu D."/>
            <person name="Wang H."/>
            <person name="Twardziok S.O."/>
            <person name="Deal K.R."/>
            <person name="Huo N."/>
            <person name="Zhu T."/>
            <person name="Wang L."/>
            <person name="Wang Y."/>
            <person name="McGuire P.E."/>
            <person name="Liu S."/>
            <person name="Long H."/>
            <person name="Ramasamy R.K."/>
            <person name="Rodriguez J.C."/>
            <person name="Van S.L."/>
            <person name="Yuan L."/>
            <person name="Wang Z."/>
            <person name="Xia Z."/>
            <person name="Xiao L."/>
            <person name="Anderson O.D."/>
            <person name="Ouyang S."/>
            <person name="Liang Y."/>
            <person name="Zimin A.V."/>
            <person name="Pertea G."/>
            <person name="Qi P."/>
            <person name="Bennetzen J.L."/>
            <person name="Dai X."/>
            <person name="Dawson M.W."/>
            <person name="Muller H.G."/>
            <person name="Kugler K."/>
            <person name="Rivarola-Duarte L."/>
            <person name="Spannagl M."/>
            <person name="Mayer K.F.X."/>
            <person name="Lu F.H."/>
            <person name="Bevan M.W."/>
            <person name="Leroy P."/>
            <person name="Li P."/>
            <person name="You F.M."/>
            <person name="Sun Q."/>
            <person name="Liu Z."/>
            <person name="Lyons E."/>
            <person name="Wicker T."/>
            <person name="Salzberg S.L."/>
            <person name="Devos K.M."/>
            <person name="Dvorak J."/>
        </authorList>
    </citation>
    <scope>NUCLEOTIDE SEQUENCE [LARGE SCALE GENOMIC DNA]</scope>
    <source>
        <strain evidence="1">cv. AL8/78</strain>
    </source>
</reference>
<reference evidence="1" key="5">
    <citation type="journal article" date="2021" name="G3 (Bethesda)">
        <title>Aegilops tauschii genome assembly Aet v5.0 features greater sequence contiguity and improved annotation.</title>
        <authorList>
            <person name="Wang L."/>
            <person name="Zhu T."/>
            <person name="Rodriguez J.C."/>
            <person name="Deal K.R."/>
            <person name="Dubcovsky J."/>
            <person name="McGuire P.E."/>
            <person name="Lux T."/>
            <person name="Spannagl M."/>
            <person name="Mayer K.F.X."/>
            <person name="Baldrich P."/>
            <person name="Meyers B.C."/>
            <person name="Huo N."/>
            <person name="Gu Y.Q."/>
            <person name="Zhou H."/>
            <person name="Devos K.M."/>
            <person name="Bennetzen J.L."/>
            <person name="Unver T."/>
            <person name="Budak H."/>
            <person name="Gulick P.J."/>
            <person name="Galiba G."/>
            <person name="Kalapos B."/>
            <person name="Nelson D.R."/>
            <person name="Li P."/>
            <person name="You F.M."/>
            <person name="Luo M.C."/>
            <person name="Dvorak J."/>
        </authorList>
    </citation>
    <scope>NUCLEOTIDE SEQUENCE [LARGE SCALE GENOMIC DNA]</scope>
    <source>
        <strain evidence="1">cv. AL8/78</strain>
    </source>
</reference>
<dbReference type="Gramene" id="AET6Gv20666400.4">
    <property type="protein sequence ID" value="AET6Gv20666400.4"/>
    <property type="gene ID" value="AET6Gv20666400"/>
</dbReference>
<reference evidence="2" key="2">
    <citation type="journal article" date="2017" name="Nat. Plants">
        <title>The Aegilops tauschii genome reveals multiple impacts of transposons.</title>
        <authorList>
            <person name="Zhao G."/>
            <person name="Zou C."/>
            <person name="Li K."/>
            <person name="Wang K."/>
            <person name="Li T."/>
            <person name="Gao L."/>
            <person name="Zhang X."/>
            <person name="Wang H."/>
            <person name="Yang Z."/>
            <person name="Liu X."/>
            <person name="Jiang W."/>
            <person name="Mao L."/>
            <person name="Kong X."/>
            <person name="Jiao Y."/>
            <person name="Jia J."/>
        </authorList>
    </citation>
    <scope>NUCLEOTIDE SEQUENCE [LARGE SCALE GENOMIC DNA]</scope>
    <source>
        <strain evidence="2">cv. AL8/78</strain>
    </source>
</reference>
<protein>
    <submittedName>
        <fullName evidence="1">Uncharacterized protein</fullName>
    </submittedName>
</protein>
<name>A0A453PA47_AEGTS</name>